<keyword evidence="1" id="KW-0418">Kinase</keyword>
<proteinExistence type="predicted"/>
<dbReference type="Proteomes" id="UP001604277">
    <property type="component" value="Unassembled WGS sequence"/>
</dbReference>
<dbReference type="GO" id="GO:0016301">
    <property type="term" value="F:kinase activity"/>
    <property type="evidence" value="ECO:0007669"/>
    <property type="project" value="UniProtKB-KW"/>
</dbReference>
<evidence type="ECO:0000313" key="1">
    <source>
        <dbReference type="EMBL" id="KAL2514815.1"/>
    </source>
</evidence>
<keyword evidence="1" id="KW-0808">Transferase</keyword>
<name>A0ABD1TQ01_9LAMI</name>
<gene>
    <name evidence="1" type="ORF">Fot_28786</name>
</gene>
<dbReference type="EMBL" id="JBFOLJ010000008">
    <property type="protein sequence ID" value="KAL2514815.1"/>
    <property type="molecule type" value="Genomic_DNA"/>
</dbReference>
<reference evidence="2" key="1">
    <citation type="submission" date="2024-07" db="EMBL/GenBank/DDBJ databases">
        <title>Two chromosome-level genome assemblies of Korean endemic species Abeliophyllum distichum and Forsythia ovata (Oleaceae).</title>
        <authorList>
            <person name="Jang H."/>
        </authorList>
    </citation>
    <scope>NUCLEOTIDE SEQUENCE [LARGE SCALE GENOMIC DNA]</scope>
</reference>
<protein>
    <submittedName>
        <fullName evidence="1">Protein kinase domain-containing protein</fullName>
    </submittedName>
</protein>
<comment type="caution">
    <text evidence="1">The sequence shown here is derived from an EMBL/GenBank/DDBJ whole genome shotgun (WGS) entry which is preliminary data.</text>
</comment>
<organism evidence="1 2">
    <name type="scientific">Forsythia ovata</name>
    <dbReference type="NCBI Taxonomy" id="205694"/>
    <lineage>
        <taxon>Eukaryota</taxon>
        <taxon>Viridiplantae</taxon>
        <taxon>Streptophyta</taxon>
        <taxon>Embryophyta</taxon>
        <taxon>Tracheophyta</taxon>
        <taxon>Spermatophyta</taxon>
        <taxon>Magnoliopsida</taxon>
        <taxon>eudicotyledons</taxon>
        <taxon>Gunneridae</taxon>
        <taxon>Pentapetalae</taxon>
        <taxon>asterids</taxon>
        <taxon>lamiids</taxon>
        <taxon>Lamiales</taxon>
        <taxon>Oleaceae</taxon>
        <taxon>Forsythieae</taxon>
        <taxon>Forsythia</taxon>
    </lineage>
</organism>
<dbReference type="AlphaFoldDB" id="A0ABD1TQ01"/>
<evidence type="ECO:0000313" key="2">
    <source>
        <dbReference type="Proteomes" id="UP001604277"/>
    </source>
</evidence>
<sequence length="224" mass="24637">MMPQLSTPSDVAAQSIVTSASDAYDIFTIKKLVSTVTHSSSSTVPPISSSLKNLLSDKRILLQNTINEKLAGTHLPPAFDDVIHVIRHSSFRVGSEQLVMENVGKNADIGMAKNDDNEVDRNANSYWNELEIAQDKNVVLEMWPVAIQIVSGAKSVRTVFGQLVRTAFLRGFGRGGQGPVVKEPSRAWLRPYRRGRSSRMMTLGVGEGLDLDIHTPVKVFEYEG</sequence>
<keyword evidence="2" id="KW-1185">Reference proteome</keyword>
<accession>A0ABD1TQ01</accession>